<evidence type="ECO:0000313" key="1">
    <source>
        <dbReference type="EMBL" id="MBX69504.1"/>
    </source>
</evidence>
<organism evidence="1">
    <name type="scientific">Rhizophora mucronata</name>
    <name type="common">Asiatic mangrove</name>
    <dbReference type="NCBI Taxonomy" id="61149"/>
    <lineage>
        <taxon>Eukaryota</taxon>
        <taxon>Viridiplantae</taxon>
        <taxon>Streptophyta</taxon>
        <taxon>Embryophyta</taxon>
        <taxon>Tracheophyta</taxon>
        <taxon>Spermatophyta</taxon>
        <taxon>Magnoliopsida</taxon>
        <taxon>eudicotyledons</taxon>
        <taxon>Gunneridae</taxon>
        <taxon>Pentapetalae</taxon>
        <taxon>rosids</taxon>
        <taxon>fabids</taxon>
        <taxon>Malpighiales</taxon>
        <taxon>Rhizophoraceae</taxon>
        <taxon>Rhizophora</taxon>
    </lineage>
</organism>
<reference evidence="1" key="1">
    <citation type="submission" date="2018-02" db="EMBL/GenBank/DDBJ databases">
        <title>Rhizophora mucronata_Transcriptome.</title>
        <authorList>
            <person name="Meera S.P."/>
            <person name="Sreeshan A."/>
            <person name="Augustine A."/>
        </authorList>
    </citation>
    <scope>NUCLEOTIDE SEQUENCE</scope>
    <source>
        <tissue evidence="1">Leaf</tissue>
    </source>
</reference>
<dbReference type="AlphaFoldDB" id="A0A2P2QRJ6"/>
<name>A0A2P2QRJ6_RHIMU</name>
<dbReference type="EMBL" id="GGEC01089020">
    <property type="protein sequence ID" value="MBX69504.1"/>
    <property type="molecule type" value="Transcribed_RNA"/>
</dbReference>
<protein>
    <submittedName>
        <fullName evidence="1">Uncharacterized protein</fullName>
    </submittedName>
</protein>
<proteinExistence type="predicted"/>
<accession>A0A2P2QRJ6</accession>
<sequence>MVKGQIAPGSNFLDRSEECRIIQGFSMDGAQVVLCLSYISTPIVNFVKWVSEIHVNLKRHRSCNIQMRSLEGCLRITYLIFLQNIMQIIF</sequence>